<dbReference type="CDD" id="cd06093">
    <property type="entry name" value="PX_domain"/>
    <property type="match status" value="1"/>
</dbReference>
<feature type="region of interest" description="Disordered" evidence="2">
    <location>
        <begin position="21"/>
        <end position="44"/>
    </location>
</feature>
<dbReference type="PROSITE" id="PS51205">
    <property type="entry name" value="VPS9"/>
    <property type="match status" value="1"/>
</dbReference>
<dbReference type="EMBL" id="QUTB01007004">
    <property type="protein sequence ID" value="RHY47742.1"/>
    <property type="molecule type" value="Genomic_DNA"/>
</dbReference>
<dbReference type="InterPro" id="IPR037191">
    <property type="entry name" value="VPS9_dom_sf"/>
</dbReference>
<comment type="caution">
    <text evidence="5">The sequence shown here is derived from an EMBL/GenBank/DDBJ whole genome shotgun (WGS) entry which is preliminary data.</text>
</comment>
<feature type="region of interest" description="Disordered" evidence="2">
    <location>
        <begin position="159"/>
        <end position="198"/>
    </location>
</feature>
<dbReference type="VEuPathDB" id="FungiDB:H257_07720"/>
<name>A0A3R7DDZ3_APHAT</name>
<dbReference type="SUPFAM" id="SSF109993">
    <property type="entry name" value="VPS9 domain"/>
    <property type="match status" value="1"/>
</dbReference>
<dbReference type="GO" id="GO:0005829">
    <property type="term" value="C:cytosol"/>
    <property type="evidence" value="ECO:0007669"/>
    <property type="project" value="TreeGrafter"/>
</dbReference>
<dbReference type="GO" id="GO:0031267">
    <property type="term" value="F:small GTPase binding"/>
    <property type="evidence" value="ECO:0007669"/>
    <property type="project" value="TreeGrafter"/>
</dbReference>
<feature type="compositionally biased region" description="Basic and acidic residues" evidence="2">
    <location>
        <begin position="24"/>
        <end position="44"/>
    </location>
</feature>
<dbReference type="InterPro" id="IPR003123">
    <property type="entry name" value="VPS9"/>
</dbReference>
<dbReference type="SUPFAM" id="SSF64268">
    <property type="entry name" value="PX domain"/>
    <property type="match status" value="1"/>
</dbReference>
<feature type="compositionally biased region" description="Basic and acidic residues" evidence="2">
    <location>
        <begin position="183"/>
        <end position="195"/>
    </location>
</feature>
<dbReference type="VEuPathDB" id="FungiDB:H257_07718"/>
<dbReference type="Pfam" id="PF00787">
    <property type="entry name" value="PX"/>
    <property type="match status" value="1"/>
</dbReference>
<dbReference type="InterPro" id="IPR045046">
    <property type="entry name" value="Vps9-like"/>
</dbReference>
<dbReference type="PROSITE" id="PS50195">
    <property type="entry name" value="PX"/>
    <property type="match status" value="1"/>
</dbReference>
<evidence type="ECO:0000313" key="5">
    <source>
        <dbReference type="EMBL" id="RHY47742.1"/>
    </source>
</evidence>
<reference evidence="5 6" key="1">
    <citation type="submission" date="2018-08" db="EMBL/GenBank/DDBJ databases">
        <title>Aphanomyces genome sequencing and annotation.</title>
        <authorList>
            <person name="Minardi D."/>
            <person name="Oidtmann B."/>
            <person name="Van Der Giezen M."/>
            <person name="Studholme D.J."/>
        </authorList>
    </citation>
    <scope>NUCLEOTIDE SEQUENCE [LARGE SCALE GENOMIC DNA]</scope>
    <source>
        <strain evidence="5 6">Si</strain>
    </source>
</reference>
<feature type="compositionally biased region" description="Polar residues" evidence="2">
    <location>
        <begin position="172"/>
        <end position="182"/>
    </location>
</feature>
<keyword evidence="1" id="KW-0175">Coiled coil</keyword>
<dbReference type="Proteomes" id="UP000283543">
    <property type="component" value="Unassembled WGS sequence"/>
</dbReference>
<dbReference type="GO" id="GO:0016192">
    <property type="term" value="P:vesicle-mediated transport"/>
    <property type="evidence" value="ECO:0007669"/>
    <property type="project" value="InterPro"/>
</dbReference>
<dbReference type="Gene3D" id="1.20.1050.80">
    <property type="entry name" value="VPS9 domain"/>
    <property type="match status" value="1"/>
</dbReference>
<feature type="region of interest" description="Disordered" evidence="2">
    <location>
        <begin position="90"/>
        <end position="138"/>
    </location>
</feature>
<proteinExistence type="predicted"/>
<dbReference type="PANTHER" id="PTHR23101:SF25">
    <property type="entry name" value="GTPASE-ACTIVATING PROTEIN AND VPS9 DOMAIN-CONTAINING PROTEIN 1"/>
    <property type="match status" value="1"/>
</dbReference>
<dbReference type="InterPro" id="IPR036871">
    <property type="entry name" value="PX_dom_sf"/>
</dbReference>
<evidence type="ECO:0000256" key="1">
    <source>
        <dbReference type="SAM" id="Coils"/>
    </source>
</evidence>
<evidence type="ECO:0000259" key="4">
    <source>
        <dbReference type="PROSITE" id="PS51205"/>
    </source>
</evidence>
<evidence type="ECO:0008006" key="7">
    <source>
        <dbReference type="Google" id="ProtNLM"/>
    </source>
</evidence>
<dbReference type="InterPro" id="IPR001683">
    <property type="entry name" value="PX_dom"/>
</dbReference>
<dbReference type="AlphaFoldDB" id="A0A3R7DDZ3"/>
<evidence type="ECO:0000313" key="6">
    <source>
        <dbReference type="Proteomes" id="UP000283543"/>
    </source>
</evidence>
<dbReference type="Gene3D" id="3.30.1520.10">
    <property type="entry name" value="Phox-like domain"/>
    <property type="match status" value="1"/>
</dbReference>
<feature type="coiled-coil region" evidence="1">
    <location>
        <begin position="809"/>
        <end position="872"/>
    </location>
</feature>
<dbReference type="PANTHER" id="PTHR23101">
    <property type="entry name" value="RAB GDP/GTP EXCHANGE FACTOR"/>
    <property type="match status" value="1"/>
</dbReference>
<dbReference type="GO" id="GO:0005085">
    <property type="term" value="F:guanyl-nucleotide exchange factor activity"/>
    <property type="evidence" value="ECO:0007669"/>
    <property type="project" value="InterPro"/>
</dbReference>
<feature type="domain" description="VPS9" evidence="4">
    <location>
        <begin position="618"/>
        <end position="759"/>
    </location>
</feature>
<dbReference type="Pfam" id="PF02204">
    <property type="entry name" value="VPS9"/>
    <property type="match status" value="1"/>
</dbReference>
<feature type="domain" description="PX" evidence="3">
    <location>
        <begin position="357"/>
        <end position="480"/>
    </location>
</feature>
<gene>
    <name evidence="5" type="ORF">DYB34_002485</name>
</gene>
<sequence>MVYQGRRRALVQAAEAAAATLPLEKTKDNEDAKSEDGKETDTKEAVAATAAALLTPTKPTITARRIFEPLPETAQVTRIREKLARKHADAAPLTLLPVPPSAEKSSTHKVDLLTPPPKGKRKREDDAKAPPPSSQRTIIHTCGRGVDAKRAKVAVDAQMKHVQSPLDHRRSIASSQAMSLGDSSRESTDKSKSRESLGVGLPPWIREIGDSMKSKKRELLSHATTLYASSTHTISALRPTTFNADMAAHSYVMDDAITSLLQMEDETEQEHNMRQGWSSQSAASLPFAYVVKHPLPDDFLRVPGEGAMPSSPLHAPPMAAFDDVDEDIASTPLHPEDLTRQESSYAHDDGTVYGREFIDGDNMMMPPSSPTPMAIPIEYEIRTSDLETGVVVFTQRRFKEFHKFHRKLTALTTRVNGFPFPSRQTGLGKKEDPRVAAQRQPALEAYLRLVASLVTPSPLTGARAGALSLLQTFLSLPDSATLFHNTTLPGIRALRVYAFHVLQDITTPEGKVCRKFLAKPVCTSAALDELGQVLDNVQSYMMEHRMADMKTHVHAFITSSARKTPSGKLEMCDEVEEEEEDEVVAYEWISDAIRHEVEECVCVPVLPALWTALEASMRTKEAAVKARMARLAKQSQASFEISDHTASVSGWRDAIRVLKEVDAMYLPVDKMRKLLECALTVHRTFQREHGHSQVLSGDDFLPIFIYVIVNADISNPLVLLRVLNVLSDPEKRMGESGYYLASYEELASRSDDDAIIGQLQQKLMTIQANYHSFTDRYEKAMELQRAAQLQVNTLTLQMDATSQHLASELEKERQTNRVLESTIATLKQSDLRAKLKRLEAMATRIEALEDDAVQLHAKKRALERRVEELEAGVSTPSTDLPAER</sequence>
<evidence type="ECO:0000256" key="2">
    <source>
        <dbReference type="SAM" id="MobiDB-lite"/>
    </source>
</evidence>
<dbReference type="GO" id="GO:0030139">
    <property type="term" value="C:endocytic vesicle"/>
    <property type="evidence" value="ECO:0007669"/>
    <property type="project" value="TreeGrafter"/>
</dbReference>
<accession>A0A3R7DDZ3</accession>
<organism evidence="5 6">
    <name type="scientific">Aphanomyces astaci</name>
    <name type="common">Crayfish plague agent</name>
    <dbReference type="NCBI Taxonomy" id="112090"/>
    <lineage>
        <taxon>Eukaryota</taxon>
        <taxon>Sar</taxon>
        <taxon>Stramenopiles</taxon>
        <taxon>Oomycota</taxon>
        <taxon>Saprolegniomycetes</taxon>
        <taxon>Saprolegniales</taxon>
        <taxon>Verrucalvaceae</taxon>
        <taxon>Aphanomyces</taxon>
    </lineage>
</organism>
<protein>
    <recommendedName>
        <fullName evidence="7">PX domain-containing protein</fullName>
    </recommendedName>
</protein>
<dbReference type="GO" id="GO:0035091">
    <property type="term" value="F:phosphatidylinositol binding"/>
    <property type="evidence" value="ECO:0007669"/>
    <property type="project" value="InterPro"/>
</dbReference>
<evidence type="ECO:0000259" key="3">
    <source>
        <dbReference type="PROSITE" id="PS50195"/>
    </source>
</evidence>